<dbReference type="InterPro" id="IPR049249">
    <property type="entry name" value="DUF6882"/>
</dbReference>
<dbReference type="Proteomes" id="UP000288929">
    <property type="component" value="Chromosome"/>
</dbReference>
<sequence>MELPAPTSLEQILVDGSIAQAASSYALAQACDPLLDISFNPVPGGYQVKFRSEATQTVLFGVTAARVHGTQWEWLQEYAFDIPELRGIQEGSDALVSAARTLNGNGPSYFVPLADGSFDLIVISDALPSLPLDTALTVGLGAVEHTQDLPRALMAFAAEHSLGFEQRGEAIVVEDDQQRVQVDLGTGQIASSMQLVDVLADAFYYSTEHQLFYEGQGLPPIVEYSQARGETPYGKAMLIATIRGGTFRFCFDQAPAKALQQFAIDQHISSLLKPSWDVDQAEGLYLENAAKPVLSSWTHAFCQLDAETMGLLYFHHPSSPLPPLSKAAALATLQTPIPEALNARRALEFYASKRGARLLATDQHTAELECADGRVLISFEGDRIVAVHDAFKMGA</sequence>
<evidence type="ECO:0000313" key="2">
    <source>
        <dbReference type="Proteomes" id="UP000288929"/>
    </source>
</evidence>
<proteinExistence type="predicted"/>
<accession>A0A410W9X0</accession>
<dbReference type="EMBL" id="CP035299">
    <property type="protein sequence ID" value="QAU52747.1"/>
    <property type="molecule type" value="Genomic_DNA"/>
</dbReference>
<dbReference type="Pfam" id="PF21813">
    <property type="entry name" value="DUF6882"/>
    <property type="match status" value="1"/>
</dbReference>
<evidence type="ECO:0000313" key="1">
    <source>
        <dbReference type="EMBL" id="QAU52747.1"/>
    </source>
</evidence>
<dbReference type="AlphaFoldDB" id="A0A410W9X0"/>
<dbReference type="KEGG" id="cpeg:CPELA_07435"/>
<name>A0A410W9X0_9CORY</name>
<reference evidence="1 2" key="1">
    <citation type="submission" date="2019-01" db="EMBL/GenBank/DDBJ databases">
        <authorList>
            <person name="Ruckert C."/>
            <person name="Busche T."/>
            <person name="Kalinowski J."/>
        </authorList>
    </citation>
    <scope>NUCLEOTIDE SEQUENCE [LARGE SCALE GENOMIC DNA]</scope>
    <source>
        <strain evidence="1 2">136/3</strain>
    </source>
</reference>
<organism evidence="1 2">
    <name type="scientific">Corynebacterium pelargi</name>
    <dbReference type="NCBI Taxonomy" id="1471400"/>
    <lineage>
        <taxon>Bacteria</taxon>
        <taxon>Bacillati</taxon>
        <taxon>Actinomycetota</taxon>
        <taxon>Actinomycetes</taxon>
        <taxon>Mycobacteriales</taxon>
        <taxon>Corynebacteriaceae</taxon>
        <taxon>Corynebacterium</taxon>
    </lineage>
</organism>
<gene>
    <name evidence="1" type="ORF">CPELA_07435</name>
</gene>
<keyword evidence="2" id="KW-1185">Reference proteome</keyword>
<protein>
    <submittedName>
        <fullName evidence="1">Uncharacterized protein</fullName>
    </submittedName>
</protein>